<reference evidence="5 6" key="1">
    <citation type="submission" date="2020-07" db="EMBL/GenBank/DDBJ databases">
        <title>Mycobacterium kansasii (former subtype) with zoonotic potential isolated from diseased indoor pet cat, Japan.</title>
        <authorList>
            <person name="Fukano H."/>
            <person name="Terazono T."/>
            <person name="Hoshino Y."/>
        </authorList>
    </citation>
    <scope>NUCLEOTIDE SEQUENCE [LARGE SCALE GENOMIC DNA]</scope>
    <source>
        <strain evidence="5 6">Kuro-I</strain>
    </source>
</reference>
<proteinExistence type="predicted"/>
<keyword evidence="1" id="KW-0285">Flavoprotein</keyword>
<name>A0A7G1I4T4_MYCKA</name>
<feature type="region of interest" description="Disordered" evidence="3">
    <location>
        <begin position="53"/>
        <end position="76"/>
    </location>
</feature>
<dbReference type="Proteomes" id="UP000516380">
    <property type="component" value="Chromosome"/>
</dbReference>
<evidence type="ECO:0000313" key="6">
    <source>
        <dbReference type="Proteomes" id="UP000516380"/>
    </source>
</evidence>
<dbReference type="EMBL" id="AP023343">
    <property type="protein sequence ID" value="BCI86007.1"/>
    <property type="molecule type" value="Genomic_DNA"/>
</dbReference>
<dbReference type="AlphaFoldDB" id="A0A7G1I4T4"/>
<keyword evidence="6" id="KW-1185">Reference proteome</keyword>
<organism evidence="5 6">
    <name type="scientific">Mycobacterium kansasii</name>
    <dbReference type="NCBI Taxonomy" id="1768"/>
    <lineage>
        <taxon>Bacteria</taxon>
        <taxon>Bacillati</taxon>
        <taxon>Actinomycetota</taxon>
        <taxon>Actinomycetes</taxon>
        <taxon>Mycobacteriales</taxon>
        <taxon>Mycobacteriaceae</taxon>
        <taxon>Mycobacterium</taxon>
    </lineage>
</organism>
<evidence type="ECO:0000256" key="2">
    <source>
        <dbReference type="ARBA" id="ARBA00023002"/>
    </source>
</evidence>
<dbReference type="InterPro" id="IPR036188">
    <property type="entry name" value="FAD/NAD-bd_sf"/>
</dbReference>
<evidence type="ECO:0000259" key="4">
    <source>
        <dbReference type="Pfam" id="PF00890"/>
    </source>
</evidence>
<dbReference type="Pfam" id="PF00890">
    <property type="entry name" value="FAD_binding_2"/>
    <property type="match status" value="1"/>
</dbReference>
<sequence>MRSIESTYDAIVVGSGAAGSWAAKELTEGGLKVVLLEAGRNLDIVRDFLPTPRRNPSGSCRASNRRFGANTFRRDP</sequence>
<accession>A0A7G1I4T4</accession>
<keyword evidence="2" id="KW-0560">Oxidoreductase</keyword>
<dbReference type="GO" id="GO:0016491">
    <property type="term" value="F:oxidoreductase activity"/>
    <property type="evidence" value="ECO:0007669"/>
    <property type="project" value="UniProtKB-KW"/>
</dbReference>
<dbReference type="Gene3D" id="3.50.50.60">
    <property type="entry name" value="FAD/NAD(P)-binding domain"/>
    <property type="match status" value="1"/>
</dbReference>
<gene>
    <name evidence="5" type="ORF">NIIDMKKI_12130</name>
</gene>
<evidence type="ECO:0000256" key="3">
    <source>
        <dbReference type="SAM" id="MobiDB-lite"/>
    </source>
</evidence>
<dbReference type="SUPFAM" id="SSF51905">
    <property type="entry name" value="FAD/NAD(P)-binding domain"/>
    <property type="match status" value="1"/>
</dbReference>
<dbReference type="InterPro" id="IPR003953">
    <property type="entry name" value="FAD-dep_OxRdtase_2_FAD-bd"/>
</dbReference>
<protein>
    <recommendedName>
        <fullName evidence="4">FAD-dependent oxidoreductase 2 FAD-binding domain-containing protein</fullName>
    </recommendedName>
</protein>
<evidence type="ECO:0000256" key="1">
    <source>
        <dbReference type="ARBA" id="ARBA00022630"/>
    </source>
</evidence>
<evidence type="ECO:0000313" key="5">
    <source>
        <dbReference type="EMBL" id="BCI86007.1"/>
    </source>
</evidence>
<feature type="domain" description="FAD-dependent oxidoreductase 2 FAD-binding" evidence="4">
    <location>
        <begin position="9"/>
        <end position="41"/>
    </location>
</feature>